<protein>
    <submittedName>
        <fullName evidence="2">Uncharacterized protein</fullName>
    </submittedName>
</protein>
<reference evidence="2 3" key="1">
    <citation type="submission" date="2015-11" db="EMBL/GenBank/DDBJ databases">
        <title>Whole-Genome Sequence of Candidatus Oderbacter manganicum from the National Park Lower Oder Valley, Germany.</title>
        <authorList>
            <person name="Braun B."/>
            <person name="Liere K."/>
            <person name="Szewzyk U."/>
        </authorList>
    </citation>
    <scope>NUCLEOTIDE SEQUENCE [LARGE SCALE GENOMIC DNA]</scope>
    <source>
        <strain evidence="2 3">OTSz_A_272</strain>
    </source>
</reference>
<keyword evidence="1" id="KW-0812">Transmembrane</keyword>
<dbReference type="STRING" id="1759059.ATE48_06570"/>
<dbReference type="RefSeq" id="WP_066769195.1">
    <property type="nucleotide sequence ID" value="NZ_CP013244.1"/>
</dbReference>
<keyword evidence="1" id="KW-0472">Membrane</keyword>
<keyword evidence="1" id="KW-1133">Transmembrane helix</keyword>
<feature type="transmembrane region" description="Helical" evidence="1">
    <location>
        <begin position="32"/>
        <end position="51"/>
    </location>
</feature>
<evidence type="ECO:0000313" key="3">
    <source>
        <dbReference type="Proteomes" id="UP000092498"/>
    </source>
</evidence>
<dbReference type="Proteomes" id="UP000092498">
    <property type="component" value="Chromosome"/>
</dbReference>
<evidence type="ECO:0000313" key="2">
    <source>
        <dbReference type="EMBL" id="ANP45605.1"/>
    </source>
</evidence>
<dbReference type="EMBL" id="CP013244">
    <property type="protein sequence ID" value="ANP45605.1"/>
    <property type="molecule type" value="Genomic_DNA"/>
</dbReference>
<dbReference type="KEGG" id="cbot:ATE48_06570"/>
<sequence>MVLPVFLLIVAIVLCAIAAPVVFALRRRARMPALLAGTIGFGAQALFVTYLQSGAVPPEQAALTMMVGIPGVALATCLLMLFVIARFTGQKKQ</sequence>
<dbReference type="AlphaFoldDB" id="A0A1B1AGD7"/>
<organism evidence="2 3">
    <name type="scientific">Candidatus Viadribacter manganicus</name>
    <dbReference type="NCBI Taxonomy" id="1759059"/>
    <lineage>
        <taxon>Bacteria</taxon>
        <taxon>Pseudomonadati</taxon>
        <taxon>Pseudomonadota</taxon>
        <taxon>Alphaproteobacteria</taxon>
        <taxon>Hyphomonadales</taxon>
        <taxon>Hyphomonadaceae</taxon>
        <taxon>Candidatus Viadribacter</taxon>
    </lineage>
</organism>
<name>A0A1B1AGD7_9PROT</name>
<dbReference type="InParanoid" id="A0A1B1AGD7"/>
<proteinExistence type="predicted"/>
<keyword evidence="3" id="KW-1185">Reference proteome</keyword>
<gene>
    <name evidence="2" type="ORF">ATE48_06570</name>
</gene>
<evidence type="ECO:0000256" key="1">
    <source>
        <dbReference type="SAM" id="Phobius"/>
    </source>
</evidence>
<accession>A0A1B1AGD7</accession>
<feature type="transmembrane region" description="Helical" evidence="1">
    <location>
        <begin position="6"/>
        <end position="25"/>
    </location>
</feature>
<feature type="transmembrane region" description="Helical" evidence="1">
    <location>
        <begin position="63"/>
        <end position="85"/>
    </location>
</feature>